<evidence type="ECO:0000313" key="1">
    <source>
        <dbReference type="EMBL" id="MFC6663116.1"/>
    </source>
</evidence>
<gene>
    <name evidence="1" type="ORF">ACFP90_24020</name>
</gene>
<evidence type="ECO:0000313" key="2">
    <source>
        <dbReference type="Proteomes" id="UP001596317"/>
    </source>
</evidence>
<reference evidence="2" key="1">
    <citation type="journal article" date="2019" name="Int. J. Syst. Evol. Microbiol.">
        <title>The Global Catalogue of Microorganisms (GCM) 10K type strain sequencing project: providing services to taxonomists for standard genome sequencing and annotation.</title>
        <authorList>
            <consortium name="The Broad Institute Genomics Platform"/>
            <consortium name="The Broad Institute Genome Sequencing Center for Infectious Disease"/>
            <person name="Wu L."/>
            <person name="Ma J."/>
        </authorList>
    </citation>
    <scope>NUCLEOTIDE SEQUENCE [LARGE SCALE GENOMIC DNA]</scope>
    <source>
        <strain evidence="2">CCUG 63830</strain>
    </source>
</reference>
<sequence>MRWDIPVARNAHIELERIAWKMLRQVGPFPAPRHHLTFYRLALDLALAFDVLKQASERWGWVIYSPGEDEFEKLYIGASGTMAVQQAFEDAEHLLLTLHSTERAHVEEIYAAFQALTPLPPLNLRPRADGHVLDCTVW</sequence>
<dbReference type="Proteomes" id="UP001596317">
    <property type="component" value="Unassembled WGS sequence"/>
</dbReference>
<dbReference type="EMBL" id="JBHSWB010000002">
    <property type="protein sequence ID" value="MFC6663116.1"/>
    <property type="molecule type" value="Genomic_DNA"/>
</dbReference>
<dbReference type="RefSeq" id="WP_380059031.1">
    <property type="nucleotide sequence ID" value="NZ_JBHSWB010000002.1"/>
</dbReference>
<comment type="caution">
    <text evidence="1">The sequence shown here is derived from an EMBL/GenBank/DDBJ whole genome shotgun (WGS) entry which is preliminary data.</text>
</comment>
<organism evidence="1 2">
    <name type="scientific">Deinococcus multiflagellatus</name>
    <dbReference type="NCBI Taxonomy" id="1656887"/>
    <lineage>
        <taxon>Bacteria</taxon>
        <taxon>Thermotogati</taxon>
        <taxon>Deinococcota</taxon>
        <taxon>Deinococci</taxon>
        <taxon>Deinococcales</taxon>
        <taxon>Deinococcaceae</taxon>
        <taxon>Deinococcus</taxon>
    </lineage>
</organism>
<name>A0ABW1ZQY5_9DEIO</name>
<accession>A0ABW1ZQY5</accession>
<protein>
    <submittedName>
        <fullName evidence="1">Uncharacterized protein</fullName>
    </submittedName>
</protein>
<proteinExistence type="predicted"/>
<keyword evidence="2" id="KW-1185">Reference proteome</keyword>